<accession>X0TD42</accession>
<feature type="domain" description="Band 7" evidence="1">
    <location>
        <begin position="28"/>
        <end position="175"/>
    </location>
</feature>
<organism evidence="2">
    <name type="scientific">marine sediment metagenome</name>
    <dbReference type="NCBI Taxonomy" id="412755"/>
    <lineage>
        <taxon>unclassified sequences</taxon>
        <taxon>metagenomes</taxon>
        <taxon>ecological metagenomes</taxon>
    </lineage>
</organism>
<dbReference type="InterPro" id="IPR036013">
    <property type="entry name" value="Band_7/SPFH_dom_sf"/>
</dbReference>
<comment type="caution">
    <text evidence="2">The sequence shown here is derived from an EMBL/GenBank/DDBJ whole genome shotgun (WGS) entry which is preliminary data.</text>
</comment>
<protein>
    <recommendedName>
        <fullName evidence="1">Band 7 domain-containing protein</fullName>
    </recommendedName>
</protein>
<dbReference type="Gene3D" id="3.30.479.30">
    <property type="entry name" value="Band 7 domain"/>
    <property type="match status" value="1"/>
</dbReference>
<dbReference type="InterPro" id="IPR001107">
    <property type="entry name" value="Band_7"/>
</dbReference>
<dbReference type="Pfam" id="PF01145">
    <property type="entry name" value="Band_7"/>
    <property type="match status" value="1"/>
</dbReference>
<reference evidence="2" key="1">
    <citation type="journal article" date="2014" name="Front. Microbiol.">
        <title>High frequency of phylogenetically diverse reductive dehalogenase-homologous genes in deep subseafloor sedimentary metagenomes.</title>
        <authorList>
            <person name="Kawai M."/>
            <person name="Futagami T."/>
            <person name="Toyoda A."/>
            <person name="Takaki Y."/>
            <person name="Nishi S."/>
            <person name="Hori S."/>
            <person name="Arai W."/>
            <person name="Tsubouchi T."/>
            <person name="Morono Y."/>
            <person name="Uchiyama I."/>
            <person name="Ito T."/>
            <person name="Fujiyama A."/>
            <person name="Inagaki F."/>
            <person name="Takami H."/>
        </authorList>
    </citation>
    <scope>NUCLEOTIDE SEQUENCE</scope>
    <source>
        <strain evidence="2">Expedition CK06-06</strain>
    </source>
</reference>
<proteinExistence type="predicted"/>
<gene>
    <name evidence="2" type="ORF">S01H1_13195</name>
</gene>
<name>X0TD42_9ZZZZ</name>
<evidence type="ECO:0000259" key="1">
    <source>
        <dbReference type="Pfam" id="PF01145"/>
    </source>
</evidence>
<evidence type="ECO:0000313" key="2">
    <source>
        <dbReference type="EMBL" id="GAF73950.1"/>
    </source>
</evidence>
<sequence length="197" mass="22317">MEAFAWLGQLAETLGSLIPTWHHQEWQDVGVAIKRGRIIISLRPGIIWHWPFWTIIYSRAANKQTKDLKTQTLMTNDNIAVAAGCMVRYTIPRPWINEEAQRIENADIKALIETEDVDRAIEDETLAVLCEYVTGKSLQDINGNRKKVNTDLTLQVRSTLKQYGAYVERAQLTDFSEGTPLIHIGATLNTVAPESRD</sequence>
<dbReference type="SUPFAM" id="SSF117892">
    <property type="entry name" value="Band 7/SPFH domain"/>
    <property type="match status" value="1"/>
</dbReference>
<dbReference type="AlphaFoldDB" id="X0TD42"/>
<dbReference type="EMBL" id="BARS01006804">
    <property type="protein sequence ID" value="GAF73950.1"/>
    <property type="molecule type" value="Genomic_DNA"/>
</dbReference>